<dbReference type="Proteomes" id="UP000247810">
    <property type="component" value="Unassembled WGS sequence"/>
</dbReference>
<reference evidence="8 9" key="1">
    <citation type="submission" date="2018-02" db="EMBL/GenBank/DDBJ databases">
        <title>The genomes of Aspergillus section Nigri reveals drivers in fungal speciation.</title>
        <authorList>
            <consortium name="DOE Joint Genome Institute"/>
            <person name="Vesth T.C."/>
            <person name="Nybo J."/>
            <person name="Theobald S."/>
            <person name="Brandl J."/>
            <person name="Frisvad J.C."/>
            <person name="Nielsen K.F."/>
            <person name="Lyhne E.K."/>
            <person name="Kogle M.E."/>
            <person name="Kuo A."/>
            <person name="Riley R."/>
            <person name="Clum A."/>
            <person name="Nolan M."/>
            <person name="Lipzen A."/>
            <person name="Salamov A."/>
            <person name="Henrissat B."/>
            <person name="Wiebenga A."/>
            <person name="De vries R.P."/>
            <person name="Grigoriev I.V."/>
            <person name="Mortensen U.H."/>
            <person name="Andersen M.R."/>
            <person name="Baker S.E."/>
        </authorList>
    </citation>
    <scope>NUCLEOTIDE SEQUENCE [LARGE SCALE GENOMIC DNA]</scope>
    <source>
        <strain evidence="8 9">CBS 707.79</strain>
    </source>
</reference>
<evidence type="ECO:0000313" key="8">
    <source>
        <dbReference type="EMBL" id="PYH99712.1"/>
    </source>
</evidence>
<dbReference type="SUPFAM" id="SSF103473">
    <property type="entry name" value="MFS general substrate transporter"/>
    <property type="match status" value="1"/>
</dbReference>
<keyword evidence="2" id="KW-0813">Transport</keyword>
<dbReference type="GO" id="GO:0022857">
    <property type="term" value="F:transmembrane transporter activity"/>
    <property type="evidence" value="ECO:0007669"/>
    <property type="project" value="TreeGrafter"/>
</dbReference>
<sequence>MAGEKAGNGASAIESPESREIPYWRLLTDQGVLTQEIIDHHYPGSGTAEDPYAVTWLPQDPRNPMQFSSKKKWTYTMVMAVATLAVALVSSAYTGGVLEIEEQFEIGTEVATLGVSLFVLGFAIGMSSSPFPISRP</sequence>
<dbReference type="EMBL" id="KZ825800">
    <property type="protein sequence ID" value="PYH99712.1"/>
    <property type="molecule type" value="Genomic_DNA"/>
</dbReference>
<protein>
    <recommendedName>
        <fullName evidence="10">Major facilitator superfamily (MFS) profile domain-containing protein</fullName>
    </recommendedName>
</protein>
<proteinExistence type="predicted"/>
<keyword evidence="5 7" id="KW-1133">Transmembrane helix</keyword>
<keyword evidence="6 7" id="KW-0472">Membrane</keyword>
<dbReference type="VEuPathDB" id="FungiDB:BO71DRAFT_173130"/>
<keyword evidence="4 7" id="KW-0812">Transmembrane</keyword>
<keyword evidence="9" id="KW-1185">Reference proteome</keyword>
<keyword evidence="3" id="KW-1003">Cell membrane</keyword>
<dbReference type="PANTHER" id="PTHR23502:SF186">
    <property type="entry name" value="MAJOR FACILITATOR SUPERFAMILY (MFS) PROFILE DOMAIN-CONTAINING PROTEIN"/>
    <property type="match status" value="1"/>
</dbReference>
<evidence type="ECO:0000256" key="2">
    <source>
        <dbReference type="ARBA" id="ARBA00022448"/>
    </source>
</evidence>
<dbReference type="STRING" id="1448320.A0A319F444"/>
<dbReference type="GO" id="GO:0005886">
    <property type="term" value="C:plasma membrane"/>
    <property type="evidence" value="ECO:0007669"/>
    <property type="project" value="UniProtKB-SubCell"/>
</dbReference>
<accession>A0A319F444</accession>
<organism evidence="8 9">
    <name type="scientific">Aspergillus ellipticus CBS 707.79</name>
    <dbReference type="NCBI Taxonomy" id="1448320"/>
    <lineage>
        <taxon>Eukaryota</taxon>
        <taxon>Fungi</taxon>
        <taxon>Dikarya</taxon>
        <taxon>Ascomycota</taxon>
        <taxon>Pezizomycotina</taxon>
        <taxon>Eurotiomycetes</taxon>
        <taxon>Eurotiomycetidae</taxon>
        <taxon>Eurotiales</taxon>
        <taxon>Aspergillaceae</taxon>
        <taxon>Aspergillus</taxon>
        <taxon>Aspergillus subgen. Circumdati</taxon>
    </lineage>
</organism>
<evidence type="ECO:0000256" key="6">
    <source>
        <dbReference type="ARBA" id="ARBA00023136"/>
    </source>
</evidence>
<evidence type="ECO:0000256" key="7">
    <source>
        <dbReference type="SAM" id="Phobius"/>
    </source>
</evidence>
<comment type="subcellular location">
    <subcellularLocation>
        <location evidence="1">Cell membrane</location>
        <topology evidence="1">Multi-pass membrane protein</topology>
    </subcellularLocation>
</comment>
<name>A0A319F444_9EURO</name>
<evidence type="ECO:0000256" key="1">
    <source>
        <dbReference type="ARBA" id="ARBA00004651"/>
    </source>
</evidence>
<feature type="transmembrane region" description="Helical" evidence="7">
    <location>
        <begin position="73"/>
        <end position="93"/>
    </location>
</feature>
<dbReference type="OrthoDB" id="4509712at2759"/>
<evidence type="ECO:0000256" key="3">
    <source>
        <dbReference type="ARBA" id="ARBA00022475"/>
    </source>
</evidence>
<evidence type="ECO:0008006" key="10">
    <source>
        <dbReference type="Google" id="ProtNLM"/>
    </source>
</evidence>
<dbReference type="InterPro" id="IPR036259">
    <property type="entry name" value="MFS_trans_sf"/>
</dbReference>
<evidence type="ECO:0000313" key="9">
    <source>
        <dbReference type="Proteomes" id="UP000247810"/>
    </source>
</evidence>
<dbReference type="PANTHER" id="PTHR23502">
    <property type="entry name" value="MAJOR FACILITATOR SUPERFAMILY"/>
    <property type="match status" value="1"/>
</dbReference>
<gene>
    <name evidence="8" type="ORF">BO71DRAFT_173130</name>
</gene>
<evidence type="ECO:0000256" key="5">
    <source>
        <dbReference type="ARBA" id="ARBA00022989"/>
    </source>
</evidence>
<evidence type="ECO:0000256" key="4">
    <source>
        <dbReference type="ARBA" id="ARBA00022692"/>
    </source>
</evidence>
<feature type="transmembrane region" description="Helical" evidence="7">
    <location>
        <begin position="113"/>
        <end position="133"/>
    </location>
</feature>
<dbReference type="AlphaFoldDB" id="A0A319F444"/>